<feature type="region of interest" description="Disordered" evidence="4">
    <location>
        <begin position="345"/>
        <end position="364"/>
    </location>
</feature>
<feature type="compositionally biased region" description="Polar residues" evidence="4">
    <location>
        <begin position="352"/>
        <end position="364"/>
    </location>
</feature>
<feature type="domain" description="TauD/TfdA-like" evidence="5">
    <location>
        <begin position="29"/>
        <end position="323"/>
    </location>
</feature>
<evidence type="ECO:0000256" key="3">
    <source>
        <dbReference type="ARBA" id="ARBA00023194"/>
    </source>
</evidence>
<dbReference type="InterPro" id="IPR042098">
    <property type="entry name" value="TauD-like_sf"/>
</dbReference>
<comment type="cofactor">
    <cofactor evidence="1">
        <name>Fe(2+)</name>
        <dbReference type="ChEBI" id="CHEBI:29033"/>
    </cofactor>
</comment>
<organism evidence="6 7">
    <name type="scientific">Paraburkholderia metrosideri</name>
    <dbReference type="NCBI Taxonomy" id="580937"/>
    <lineage>
        <taxon>Bacteria</taxon>
        <taxon>Pseudomonadati</taxon>
        <taxon>Pseudomonadota</taxon>
        <taxon>Betaproteobacteria</taxon>
        <taxon>Burkholderiales</taxon>
        <taxon>Burkholderiaceae</taxon>
        <taxon>Paraburkholderia</taxon>
    </lineage>
</organism>
<dbReference type="EMBL" id="JAQQCF010000022">
    <property type="protein sequence ID" value="MFM0639755.1"/>
    <property type="molecule type" value="Genomic_DNA"/>
</dbReference>
<dbReference type="Pfam" id="PF02668">
    <property type="entry name" value="TauD"/>
    <property type="match status" value="1"/>
</dbReference>
<evidence type="ECO:0000313" key="6">
    <source>
        <dbReference type="EMBL" id="MFM0639755.1"/>
    </source>
</evidence>
<protein>
    <submittedName>
        <fullName evidence="6">TauD/TfdA family dioxygenase</fullName>
    </submittedName>
</protein>
<sequence>MTMLSMPLPTLADLLIEPGLPTVVSPRSGAEISLEEAAPQLHAIVDDTLEKAGGVLFTGFRVASIDAFQSFAGSFGHPLIGYEFASTPRSQVEGAVYTSTEYPPHRSIPLHNEQSYTREWPLRIWFHCALAARAGGATPIADSRAIYRALDPALVERFAKRELLYIRNFGQGLDLPWEQAFGSDDPSVVERICRTRGIDCEWRDSDDGELLLRTRERCQAVARHPRTGERVWFNQANLFHLSSLDEDMQEALIDSVGLENVPRNVYYGDGEPLEADALAEIRGVLDQQRVVFPWLTGDVLMLDNMLTAHARDPFEGPRKVVVAMAQSYSEGHGKGVVKGTGADEVAVKGTRANRSGGDQRTTAQ</sequence>
<accession>A0ABW9DX82</accession>
<comment type="caution">
    <text evidence="6">The sequence shown here is derived from an EMBL/GenBank/DDBJ whole genome shotgun (WGS) entry which is preliminary data.</text>
</comment>
<evidence type="ECO:0000256" key="4">
    <source>
        <dbReference type="SAM" id="MobiDB-lite"/>
    </source>
</evidence>
<dbReference type="RefSeq" id="WP_408338394.1">
    <property type="nucleotide sequence ID" value="NZ_JAQQCF010000022.1"/>
</dbReference>
<dbReference type="Proteomes" id="UP001629432">
    <property type="component" value="Unassembled WGS sequence"/>
</dbReference>
<dbReference type="PANTHER" id="PTHR10696:SF56">
    <property type="entry name" value="TAUD_TFDA-LIKE DOMAIN-CONTAINING PROTEIN"/>
    <property type="match status" value="1"/>
</dbReference>
<evidence type="ECO:0000313" key="7">
    <source>
        <dbReference type="Proteomes" id="UP001629432"/>
    </source>
</evidence>
<dbReference type="SUPFAM" id="SSF51197">
    <property type="entry name" value="Clavaminate synthase-like"/>
    <property type="match status" value="1"/>
</dbReference>
<dbReference type="Gene3D" id="3.60.130.10">
    <property type="entry name" value="Clavaminate synthase-like"/>
    <property type="match status" value="1"/>
</dbReference>
<reference evidence="6 7" key="1">
    <citation type="journal article" date="2024" name="Chem. Sci.">
        <title>Discovery of megapolipeptins by genome mining of a Burkholderiales bacteria collection.</title>
        <authorList>
            <person name="Paulo B.S."/>
            <person name="Recchia M.J.J."/>
            <person name="Lee S."/>
            <person name="Fergusson C.H."/>
            <person name="Romanowski S.B."/>
            <person name="Hernandez A."/>
            <person name="Krull N."/>
            <person name="Liu D.Y."/>
            <person name="Cavanagh H."/>
            <person name="Bos A."/>
            <person name="Gray C.A."/>
            <person name="Murphy B.T."/>
            <person name="Linington R.G."/>
            <person name="Eustaquio A.S."/>
        </authorList>
    </citation>
    <scope>NUCLEOTIDE SEQUENCE [LARGE SCALE GENOMIC DNA]</scope>
    <source>
        <strain evidence="6 7">RL17-338-BIC-A</strain>
    </source>
</reference>
<proteinExistence type="predicted"/>
<dbReference type="GO" id="GO:0051213">
    <property type="term" value="F:dioxygenase activity"/>
    <property type="evidence" value="ECO:0007669"/>
    <property type="project" value="UniProtKB-KW"/>
</dbReference>
<gene>
    <name evidence="6" type="ORF">PQQ63_23995</name>
</gene>
<evidence type="ECO:0000256" key="2">
    <source>
        <dbReference type="ARBA" id="ARBA00023002"/>
    </source>
</evidence>
<keyword evidence="7" id="KW-1185">Reference proteome</keyword>
<keyword evidence="6" id="KW-0223">Dioxygenase</keyword>
<keyword evidence="3" id="KW-0045">Antibiotic biosynthesis</keyword>
<dbReference type="PANTHER" id="PTHR10696">
    <property type="entry name" value="GAMMA-BUTYROBETAINE HYDROXYLASE-RELATED"/>
    <property type="match status" value="1"/>
</dbReference>
<evidence type="ECO:0000256" key="1">
    <source>
        <dbReference type="ARBA" id="ARBA00001954"/>
    </source>
</evidence>
<evidence type="ECO:0000259" key="5">
    <source>
        <dbReference type="Pfam" id="PF02668"/>
    </source>
</evidence>
<dbReference type="InterPro" id="IPR003819">
    <property type="entry name" value="TauD/TfdA-like"/>
</dbReference>
<dbReference type="InterPro" id="IPR050411">
    <property type="entry name" value="AlphaKG_dependent_hydroxylases"/>
</dbReference>
<name>A0ABW9DX82_9BURK</name>
<keyword evidence="2" id="KW-0560">Oxidoreductase</keyword>